<accession>A0A4P8XX11</accession>
<feature type="transmembrane region" description="Helical" evidence="6">
    <location>
        <begin position="173"/>
        <end position="195"/>
    </location>
</feature>
<dbReference type="GO" id="GO:0050071">
    <property type="term" value="F:phosphatidylglycerol lysyltransferase activity"/>
    <property type="evidence" value="ECO:0007669"/>
    <property type="project" value="UniProtKB-EC"/>
</dbReference>
<keyword evidence="2" id="KW-1003">Cell membrane</keyword>
<evidence type="ECO:0000256" key="2">
    <source>
        <dbReference type="ARBA" id="ARBA00022475"/>
    </source>
</evidence>
<keyword evidence="8" id="KW-1185">Reference proteome</keyword>
<dbReference type="InterPro" id="IPR022791">
    <property type="entry name" value="L-PG_synthase/AglD"/>
</dbReference>
<feature type="transmembrane region" description="Helical" evidence="6">
    <location>
        <begin position="330"/>
        <end position="352"/>
    </location>
</feature>
<dbReference type="PANTHER" id="PTHR37693">
    <property type="entry name" value="PHOSPHATIDYLGLYCEROL LYSYLTRANSFERASE"/>
    <property type="match status" value="1"/>
</dbReference>
<dbReference type="PANTHER" id="PTHR37693:SF1">
    <property type="entry name" value="INTEGRAL MEMBRANE PROTEIN"/>
    <property type="match status" value="1"/>
</dbReference>
<keyword evidence="3 6" id="KW-0812">Transmembrane</keyword>
<dbReference type="EC" id="2.3.2.3" evidence="6"/>
<organism evidence="7 8">
    <name type="scientific">Ruminococcus bovis</name>
    <dbReference type="NCBI Taxonomy" id="2564099"/>
    <lineage>
        <taxon>Bacteria</taxon>
        <taxon>Bacillati</taxon>
        <taxon>Bacillota</taxon>
        <taxon>Clostridia</taxon>
        <taxon>Eubacteriales</taxon>
        <taxon>Oscillospiraceae</taxon>
        <taxon>Ruminococcus</taxon>
    </lineage>
</organism>
<evidence type="ECO:0000256" key="6">
    <source>
        <dbReference type="RuleBase" id="RU363042"/>
    </source>
</evidence>
<sequence>MEQNKKIEKEDQGAFSIKKQIIYIIVFVALIALTFYAIVSQNENLTLEGFLNYTFSLKIGWLIAAVMCVFMFILLEGLSIRYIAAKLGYKRGYYQSFIYSAADIYFSAITPSASGGQPASAFFMVKDKIPMSVTTITLILNVMQYTASLSVIAAACFILRPEYFFIFDSWSKLLIILGIVFQLLLTVFFALLIFFPNIIKKSCEGVINLLFRIHLLRKRRRKLNKLYQMMDEYQECAKIIKESPAMIGVAFLLNLLQRVSVVAVTYCVYMGSGQTGHSFIDIMTVQGYVLIGSNSLPVPGAVGIADYLFFDGFRNIFADPANGEILSRGLSFYVCIIVCGGLTLAHHARFIIKSKRKKGA</sequence>
<keyword evidence="6" id="KW-0443">Lipid metabolism</keyword>
<dbReference type="RefSeq" id="WP_138156731.1">
    <property type="nucleotide sequence ID" value="NZ_CP039381.1"/>
</dbReference>
<dbReference type="Proteomes" id="UP000301475">
    <property type="component" value="Chromosome"/>
</dbReference>
<evidence type="ECO:0000313" key="8">
    <source>
        <dbReference type="Proteomes" id="UP000301475"/>
    </source>
</evidence>
<reference evidence="7 8" key="1">
    <citation type="submission" date="2019-04" db="EMBL/GenBank/DDBJ databases">
        <authorList>
            <person name="Embree M."/>
            <person name="Gaffney J.R."/>
        </authorList>
    </citation>
    <scope>NUCLEOTIDE SEQUENCE [LARGE SCALE GENOMIC DNA]</scope>
    <source>
        <strain evidence="7 8">JE7A12</strain>
    </source>
</reference>
<name>A0A4P8XX11_9FIRM</name>
<dbReference type="Pfam" id="PF03706">
    <property type="entry name" value="LPG_synthase_TM"/>
    <property type="match status" value="1"/>
</dbReference>
<protein>
    <recommendedName>
        <fullName evidence="6">Phosphatidylglycerol lysyltransferase</fullName>
        <ecNumber evidence="6">2.3.2.3</ecNumber>
    </recommendedName>
    <alternativeName>
        <fullName evidence="6">Lysylphosphatidylglycerol synthase</fullName>
    </alternativeName>
</protein>
<keyword evidence="5 6" id="KW-0472">Membrane</keyword>
<proteinExistence type="inferred from homology"/>
<evidence type="ECO:0000256" key="4">
    <source>
        <dbReference type="ARBA" id="ARBA00022989"/>
    </source>
</evidence>
<dbReference type="GO" id="GO:0006629">
    <property type="term" value="P:lipid metabolic process"/>
    <property type="evidence" value="ECO:0007669"/>
    <property type="project" value="UniProtKB-KW"/>
</dbReference>
<keyword evidence="6" id="KW-0808">Transferase</keyword>
<dbReference type="KEGG" id="ruj:E5Z56_04555"/>
<evidence type="ECO:0000256" key="1">
    <source>
        <dbReference type="ARBA" id="ARBA00004651"/>
    </source>
</evidence>
<dbReference type="GO" id="GO:0046677">
    <property type="term" value="P:response to antibiotic"/>
    <property type="evidence" value="ECO:0007669"/>
    <property type="project" value="UniProtKB-KW"/>
</dbReference>
<comment type="catalytic activity">
    <reaction evidence="6">
        <text>L-lysyl-tRNA(Lys) + a 1,2-diacyl-sn-glycero-3-phospho-(1'-sn-glycerol) = a 1,2-diacyl-sn-glycero-3-phospho-1'-(3'-O-L-lysyl)-sn-glycerol + tRNA(Lys)</text>
        <dbReference type="Rhea" id="RHEA:10668"/>
        <dbReference type="Rhea" id="RHEA-COMP:9696"/>
        <dbReference type="Rhea" id="RHEA-COMP:9697"/>
        <dbReference type="ChEBI" id="CHEBI:64716"/>
        <dbReference type="ChEBI" id="CHEBI:75792"/>
        <dbReference type="ChEBI" id="CHEBI:78442"/>
        <dbReference type="ChEBI" id="CHEBI:78529"/>
        <dbReference type="EC" id="2.3.2.3"/>
    </reaction>
</comment>
<keyword evidence="4 6" id="KW-1133">Transmembrane helix</keyword>
<dbReference type="GO" id="GO:0005886">
    <property type="term" value="C:plasma membrane"/>
    <property type="evidence" value="ECO:0007669"/>
    <property type="project" value="UniProtKB-SubCell"/>
</dbReference>
<keyword evidence="6" id="KW-0046">Antibiotic resistance</keyword>
<dbReference type="EMBL" id="CP039381">
    <property type="protein sequence ID" value="QCT06679.1"/>
    <property type="molecule type" value="Genomic_DNA"/>
</dbReference>
<comment type="subcellular location">
    <subcellularLocation>
        <location evidence="1 6">Cell membrane</location>
        <topology evidence="1 6">Multi-pass membrane protein</topology>
    </subcellularLocation>
</comment>
<dbReference type="OrthoDB" id="9810654at2"/>
<gene>
    <name evidence="6" type="primary">mprF</name>
    <name evidence="7" type="ORF">E5Z56_04555</name>
</gene>
<feature type="transmembrane region" description="Helical" evidence="6">
    <location>
        <begin position="21"/>
        <end position="39"/>
    </location>
</feature>
<feature type="transmembrane region" description="Helical" evidence="6">
    <location>
        <begin position="138"/>
        <end position="161"/>
    </location>
</feature>
<feature type="transmembrane region" description="Helical" evidence="6">
    <location>
        <begin position="288"/>
        <end position="310"/>
    </location>
</feature>
<comment type="similarity">
    <text evidence="6">Belongs to the LPG synthase family.</text>
</comment>
<dbReference type="AlphaFoldDB" id="A0A4P8XX11"/>
<evidence type="ECO:0000313" key="7">
    <source>
        <dbReference type="EMBL" id="QCT06679.1"/>
    </source>
</evidence>
<evidence type="ECO:0000256" key="5">
    <source>
        <dbReference type="ARBA" id="ARBA00023136"/>
    </source>
</evidence>
<evidence type="ECO:0000256" key="3">
    <source>
        <dbReference type="ARBA" id="ARBA00022692"/>
    </source>
</evidence>
<feature type="transmembrane region" description="Helical" evidence="6">
    <location>
        <begin position="59"/>
        <end position="84"/>
    </location>
</feature>
<comment type="function">
    <text evidence="6">Catalyzes the transfer of a lysyl group from L-lysyl-tRNA(Lys) to membrane-bound phosphatidylglycerol (PG), which produces lysylphosphatidylglycerol (LPG), a major component of the bacterial membrane with a positive net charge. LPG synthesis contributes to bacterial virulence as it is involved in the resistance mechanism against cationic antimicrobial peptides (CAMP) produces by the host's immune system (defensins, cathelicidins) and by the competing microorganisms.</text>
</comment>